<feature type="domain" description="HMG box" evidence="3">
    <location>
        <begin position="59"/>
        <end position="128"/>
    </location>
</feature>
<dbReference type="EMBL" id="GHES01041195">
    <property type="protein sequence ID" value="MPA71754.1"/>
    <property type="molecule type" value="Transcribed_RNA"/>
</dbReference>
<evidence type="ECO:0000259" key="3">
    <source>
        <dbReference type="PROSITE" id="PS50118"/>
    </source>
</evidence>
<feature type="compositionally biased region" description="Basic and acidic residues" evidence="2">
    <location>
        <begin position="25"/>
        <end position="57"/>
    </location>
</feature>
<dbReference type="GO" id="GO:0003677">
    <property type="term" value="F:DNA binding"/>
    <property type="evidence" value="ECO:0007669"/>
    <property type="project" value="UniProtKB-UniRule"/>
</dbReference>
<dbReference type="Pfam" id="PF09011">
    <property type="entry name" value="HMG_box_2"/>
    <property type="match status" value="1"/>
</dbReference>
<dbReference type="AlphaFoldDB" id="A0A5B7BTJ7"/>
<dbReference type="CDD" id="cd00084">
    <property type="entry name" value="HMG-box_SF"/>
    <property type="match status" value="1"/>
</dbReference>
<dbReference type="GO" id="GO:0005634">
    <property type="term" value="C:nucleus"/>
    <property type="evidence" value="ECO:0007669"/>
    <property type="project" value="UniProtKB-UniRule"/>
</dbReference>
<feature type="DNA-binding region" description="HMG box" evidence="1">
    <location>
        <begin position="59"/>
        <end position="128"/>
    </location>
</feature>
<evidence type="ECO:0000256" key="2">
    <source>
        <dbReference type="SAM" id="MobiDB-lite"/>
    </source>
</evidence>
<evidence type="ECO:0000256" key="1">
    <source>
        <dbReference type="PROSITE-ProRule" id="PRU00267"/>
    </source>
</evidence>
<organism evidence="4">
    <name type="scientific">Davidia involucrata</name>
    <name type="common">Dove tree</name>
    <dbReference type="NCBI Taxonomy" id="16924"/>
    <lineage>
        <taxon>Eukaryota</taxon>
        <taxon>Viridiplantae</taxon>
        <taxon>Streptophyta</taxon>
        <taxon>Embryophyta</taxon>
        <taxon>Tracheophyta</taxon>
        <taxon>Spermatophyta</taxon>
        <taxon>Magnoliopsida</taxon>
        <taxon>eudicotyledons</taxon>
        <taxon>Gunneridae</taxon>
        <taxon>Pentapetalae</taxon>
        <taxon>asterids</taxon>
        <taxon>Cornales</taxon>
        <taxon>Nyssaceae</taxon>
        <taxon>Davidia</taxon>
    </lineage>
</organism>
<keyword evidence="1" id="KW-0238">DNA-binding</keyword>
<dbReference type="GO" id="GO:0008483">
    <property type="term" value="F:transaminase activity"/>
    <property type="evidence" value="ECO:0007669"/>
    <property type="project" value="UniProtKB-KW"/>
</dbReference>
<dbReference type="PROSITE" id="PS50118">
    <property type="entry name" value="HMG_BOX_2"/>
    <property type="match status" value="1"/>
</dbReference>
<protein>
    <submittedName>
        <fullName evidence="4">Putative Aminotransferase-like, plant mobile domain-containing protein</fullName>
    </submittedName>
</protein>
<dbReference type="InterPro" id="IPR036910">
    <property type="entry name" value="HMG_box_dom_sf"/>
</dbReference>
<accession>A0A5B7BTJ7</accession>
<reference evidence="4" key="1">
    <citation type="submission" date="2019-08" db="EMBL/GenBank/DDBJ databases">
        <title>Reference gene set and small RNA set construction with multiple tissues from Davidia involucrata Baill.</title>
        <authorList>
            <person name="Yang H."/>
            <person name="Zhou C."/>
            <person name="Li G."/>
            <person name="Wang J."/>
            <person name="Gao P."/>
            <person name="Wang M."/>
            <person name="Wang R."/>
            <person name="Zhao Y."/>
        </authorList>
    </citation>
    <scope>NUCLEOTIDE SEQUENCE</scope>
    <source>
        <tissue evidence="4">Mixed with DoveR01_LX</tissue>
    </source>
</reference>
<gene>
    <name evidence="4" type="ORF">Din_041195</name>
</gene>
<evidence type="ECO:0000313" key="4">
    <source>
        <dbReference type="EMBL" id="MPA71754.1"/>
    </source>
</evidence>
<name>A0A5B7BTJ7_DAVIN</name>
<dbReference type="SUPFAM" id="SSF47095">
    <property type="entry name" value="HMG-box"/>
    <property type="match status" value="1"/>
</dbReference>
<keyword evidence="4" id="KW-0808">Transferase</keyword>
<keyword evidence="4" id="KW-0032">Aminotransferase</keyword>
<feature type="region of interest" description="Disordered" evidence="2">
    <location>
        <begin position="1"/>
        <end position="57"/>
    </location>
</feature>
<feature type="compositionally biased region" description="Basic residues" evidence="2">
    <location>
        <begin position="11"/>
        <end position="24"/>
    </location>
</feature>
<keyword evidence="1" id="KW-0539">Nucleus</keyword>
<dbReference type="InterPro" id="IPR009071">
    <property type="entry name" value="HMG_box_dom"/>
</dbReference>
<proteinExistence type="predicted"/>
<dbReference type="Gene3D" id="1.10.30.10">
    <property type="entry name" value="High mobility group box domain"/>
    <property type="match status" value="1"/>
</dbReference>
<sequence length="178" mass="20670">MGNNEVQWHGWSRKWNTRMKRKQSAKKEKSPILKKIKNDTDRASVSKKDGPKAKKSEIIKKPPSYFRFMAEYIMKEKEKNPSNVFPIKKVNEVASKTWNTMAKSERAKYIAQTQNEMIIYKSKCPPKPPKKNDVAILQTRSQLHEFVDIVKGFDQSKKKAVQEIDFGGLLLLKCSIVR</sequence>